<keyword evidence="3" id="KW-0547">Nucleotide-binding</keyword>
<evidence type="ECO:0000256" key="2">
    <source>
        <dbReference type="ARBA" id="ARBA00022448"/>
    </source>
</evidence>
<comment type="caution">
    <text evidence="6">The sequence shown here is derived from an EMBL/GenBank/DDBJ whole genome shotgun (WGS) entry which is preliminary data.</text>
</comment>
<evidence type="ECO:0000313" key="7">
    <source>
        <dbReference type="Proteomes" id="UP000177481"/>
    </source>
</evidence>
<dbReference type="Proteomes" id="UP000177481">
    <property type="component" value="Unassembled WGS sequence"/>
</dbReference>
<dbReference type="STRING" id="1797471.A3A71_02280"/>
<evidence type="ECO:0000259" key="5">
    <source>
        <dbReference type="PROSITE" id="PS50893"/>
    </source>
</evidence>
<dbReference type="Pfam" id="PF00005">
    <property type="entry name" value="ABC_tran"/>
    <property type="match status" value="1"/>
</dbReference>
<evidence type="ECO:0000256" key="4">
    <source>
        <dbReference type="ARBA" id="ARBA00022840"/>
    </source>
</evidence>
<dbReference type="SUPFAM" id="SSF52540">
    <property type="entry name" value="P-loop containing nucleoside triphosphate hydrolases"/>
    <property type="match status" value="1"/>
</dbReference>
<keyword evidence="4" id="KW-0067">ATP-binding</keyword>
<evidence type="ECO:0000256" key="1">
    <source>
        <dbReference type="ARBA" id="ARBA00005417"/>
    </source>
</evidence>
<evidence type="ECO:0000313" key="6">
    <source>
        <dbReference type="EMBL" id="OGD64851.1"/>
    </source>
</evidence>
<dbReference type="Gene3D" id="3.40.50.300">
    <property type="entry name" value="P-loop containing nucleotide triphosphate hydrolases"/>
    <property type="match status" value="1"/>
</dbReference>
<organism evidence="6 7">
    <name type="scientific">Candidatus Berkelbacteria bacterium RIFCSPLOWO2_01_FULL_50_28</name>
    <dbReference type="NCBI Taxonomy" id="1797471"/>
    <lineage>
        <taxon>Bacteria</taxon>
        <taxon>Candidatus Berkelbacteria</taxon>
    </lineage>
</organism>
<name>A0A1F5EBX7_9BACT</name>
<dbReference type="InterPro" id="IPR050763">
    <property type="entry name" value="ABC_transporter_ATP-binding"/>
</dbReference>
<dbReference type="InterPro" id="IPR003439">
    <property type="entry name" value="ABC_transporter-like_ATP-bd"/>
</dbReference>
<sequence length="240" mass="26624">MLDLRDLTVFDGVTKLSNVSLSVGSGEVVAVVGPVGSGKSCLLRSVVGYGDIIDGKIIVQHFDLSKEKDSALLHLGYVGRPREVEPYLTGMEQLELIGSAYGVEPRSRFKRVEELLETFDCREYLHTPLRYMGEAVIEQVALMASIIHNPQNIVWDEPGVSLDFGLQQHLVAKIHQLKKNGRSLLLATNNLSFAATVADRVVFLREGTLLACGTPTELSRQFGCKRGLEDIYNHLYDHDR</sequence>
<dbReference type="PROSITE" id="PS50893">
    <property type="entry name" value="ABC_TRANSPORTER_2"/>
    <property type="match status" value="1"/>
</dbReference>
<feature type="domain" description="ABC transporter" evidence="5">
    <location>
        <begin position="2"/>
        <end position="231"/>
    </location>
</feature>
<dbReference type="GO" id="GO:0005524">
    <property type="term" value="F:ATP binding"/>
    <property type="evidence" value="ECO:0007669"/>
    <property type="project" value="UniProtKB-KW"/>
</dbReference>
<reference evidence="6 7" key="1">
    <citation type="journal article" date="2016" name="Nat. Commun.">
        <title>Thousands of microbial genomes shed light on interconnected biogeochemical processes in an aquifer system.</title>
        <authorList>
            <person name="Anantharaman K."/>
            <person name="Brown C.T."/>
            <person name="Hug L.A."/>
            <person name="Sharon I."/>
            <person name="Castelle C.J."/>
            <person name="Probst A.J."/>
            <person name="Thomas B.C."/>
            <person name="Singh A."/>
            <person name="Wilkins M.J."/>
            <person name="Karaoz U."/>
            <person name="Brodie E.L."/>
            <person name="Williams K.H."/>
            <person name="Hubbard S.S."/>
            <person name="Banfield J.F."/>
        </authorList>
    </citation>
    <scope>NUCLEOTIDE SEQUENCE [LARGE SCALE GENOMIC DNA]</scope>
</reference>
<accession>A0A1F5EBX7</accession>
<gene>
    <name evidence="6" type="ORF">A3A71_02280</name>
</gene>
<protein>
    <recommendedName>
        <fullName evidence="5">ABC transporter domain-containing protein</fullName>
    </recommendedName>
</protein>
<dbReference type="InterPro" id="IPR027417">
    <property type="entry name" value="P-loop_NTPase"/>
</dbReference>
<keyword evidence="2" id="KW-0813">Transport</keyword>
<dbReference type="PANTHER" id="PTHR42711:SF5">
    <property type="entry name" value="ABC TRANSPORTER ATP-BINDING PROTEIN NATA"/>
    <property type="match status" value="1"/>
</dbReference>
<proteinExistence type="inferred from homology"/>
<dbReference type="AlphaFoldDB" id="A0A1F5EBX7"/>
<dbReference type="GO" id="GO:0016887">
    <property type="term" value="F:ATP hydrolysis activity"/>
    <property type="evidence" value="ECO:0007669"/>
    <property type="project" value="InterPro"/>
</dbReference>
<dbReference type="EMBL" id="MEZX01000002">
    <property type="protein sequence ID" value="OGD64851.1"/>
    <property type="molecule type" value="Genomic_DNA"/>
</dbReference>
<evidence type="ECO:0000256" key="3">
    <source>
        <dbReference type="ARBA" id="ARBA00022741"/>
    </source>
</evidence>
<comment type="similarity">
    <text evidence="1">Belongs to the ABC transporter superfamily.</text>
</comment>
<dbReference type="PANTHER" id="PTHR42711">
    <property type="entry name" value="ABC TRANSPORTER ATP-BINDING PROTEIN"/>
    <property type="match status" value="1"/>
</dbReference>